<dbReference type="EMBL" id="KB932204">
    <property type="protein sequence ID" value="KCV70475.1"/>
    <property type="molecule type" value="Genomic_DNA"/>
</dbReference>
<keyword evidence="3" id="KW-0677">Repeat</keyword>
<dbReference type="GO" id="GO:0048026">
    <property type="term" value="P:positive regulation of mRNA splicing, via spliceosome"/>
    <property type="evidence" value="ECO:0007669"/>
    <property type="project" value="TreeGrafter"/>
</dbReference>
<dbReference type="Proteomes" id="UP000030693">
    <property type="component" value="Unassembled WGS sequence"/>
</dbReference>
<dbReference type="InterPro" id="IPR000504">
    <property type="entry name" value="RRM_dom"/>
</dbReference>
<protein>
    <recommendedName>
        <fullName evidence="8">RRM domain-containing protein</fullName>
    </recommendedName>
</protein>
<keyword evidence="4 6" id="KW-0694">RNA-binding</keyword>
<feature type="domain" description="RRM" evidence="8">
    <location>
        <begin position="105"/>
        <end position="183"/>
    </location>
</feature>
<dbReference type="InterPro" id="IPR034158">
    <property type="entry name" value="SF3B4_RRM1"/>
</dbReference>
<reference evidence="9" key="1">
    <citation type="submission" date="2013-04" db="EMBL/GenBank/DDBJ databases">
        <title>The Genome Sequence of Fonticula alba ATCC 38817.</title>
        <authorList>
            <consortium name="The Broad Institute Genomics Platform"/>
            <person name="Russ C."/>
            <person name="Cuomo C."/>
            <person name="Burger G."/>
            <person name="Gray M.W."/>
            <person name="Holland P.W.H."/>
            <person name="King N."/>
            <person name="Lang F.B.F."/>
            <person name="Roger A.J."/>
            <person name="Ruiz-Trillo I."/>
            <person name="Brown M."/>
            <person name="Walker B."/>
            <person name="Young S."/>
            <person name="Zeng Q."/>
            <person name="Gargeya S."/>
            <person name="Fitzgerald M."/>
            <person name="Haas B."/>
            <person name="Abouelleil A."/>
            <person name="Allen A.W."/>
            <person name="Alvarado L."/>
            <person name="Arachchi H.M."/>
            <person name="Berlin A.M."/>
            <person name="Chapman S.B."/>
            <person name="Gainer-Dewar J."/>
            <person name="Goldberg J."/>
            <person name="Griggs A."/>
            <person name="Gujja S."/>
            <person name="Hansen M."/>
            <person name="Howarth C."/>
            <person name="Imamovic A."/>
            <person name="Ireland A."/>
            <person name="Larimer J."/>
            <person name="McCowan C."/>
            <person name="Murphy C."/>
            <person name="Pearson M."/>
            <person name="Poon T.W."/>
            <person name="Priest M."/>
            <person name="Roberts A."/>
            <person name="Saif S."/>
            <person name="Shea T."/>
            <person name="Sisk P."/>
            <person name="Sykes S."/>
            <person name="Wortman J."/>
            <person name="Nusbaum C."/>
            <person name="Birren B."/>
        </authorList>
    </citation>
    <scope>NUCLEOTIDE SEQUENCE [LARGE SCALE GENOMIC DNA]</scope>
    <source>
        <strain evidence="9">ATCC 38817</strain>
    </source>
</reference>
<dbReference type="Pfam" id="PF00076">
    <property type="entry name" value="RRM_1"/>
    <property type="match status" value="2"/>
</dbReference>
<evidence type="ECO:0000256" key="5">
    <source>
        <dbReference type="ARBA" id="ARBA00023242"/>
    </source>
</evidence>
<evidence type="ECO:0000256" key="1">
    <source>
        <dbReference type="ARBA" id="ARBA00004123"/>
    </source>
</evidence>
<dbReference type="Gene3D" id="3.30.70.330">
    <property type="match status" value="2"/>
</dbReference>
<feature type="compositionally biased region" description="Polar residues" evidence="7">
    <location>
        <begin position="205"/>
        <end position="215"/>
    </location>
</feature>
<feature type="domain" description="RRM" evidence="8">
    <location>
        <begin position="19"/>
        <end position="97"/>
    </location>
</feature>
<accession>A0A058Z8B9</accession>
<evidence type="ECO:0000313" key="9">
    <source>
        <dbReference type="EMBL" id="KCV70475.1"/>
    </source>
</evidence>
<dbReference type="eggNOG" id="KOG0131">
    <property type="taxonomic scope" value="Eukaryota"/>
</dbReference>
<name>A0A058Z8B9_FONAL</name>
<dbReference type="RefSeq" id="XP_009494991.1">
    <property type="nucleotide sequence ID" value="XM_009496716.1"/>
</dbReference>
<dbReference type="SUPFAM" id="SSF54928">
    <property type="entry name" value="RNA-binding domain, RBD"/>
    <property type="match status" value="1"/>
</dbReference>
<organism evidence="9">
    <name type="scientific">Fonticula alba</name>
    <name type="common">Slime mold</name>
    <dbReference type="NCBI Taxonomy" id="691883"/>
    <lineage>
        <taxon>Eukaryota</taxon>
        <taxon>Rotosphaerida</taxon>
        <taxon>Fonticulaceae</taxon>
        <taxon>Fonticula</taxon>
    </lineage>
</organism>
<keyword evidence="10" id="KW-1185">Reference proteome</keyword>
<proteinExistence type="inferred from homology"/>
<dbReference type="FunFam" id="3.30.70.330:FF:000505">
    <property type="entry name" value="Splicing factor 3B subunit 4"/>
    <property type="match status" value="1"/>
</dbReference>
<dbReference type="OrthoDB" id="10259687at2759"/>
<dbReference type="PROSITE" id="PS50102">
    <property type="entry name" value="RRM"/>
    <property type="match status" value="2"/>
</dbReference>
<dbReference type="PANTHER" id="PTHR48030:SF3">
    <property type="entry name" value="SPLICING FACTOR 3B SUBUNIT 4"/>
    <property type="match status" value="1"/>
</dbReference>
<dbReference type="InterPro" id="IPR012677">
    <property type="entry name" value="Nucleotide-bd_a/b_plait_sf"/>
</dbReference>
<dbReference type="STRING" id="691883.A0A058Z8B9"/>
<dbReference type="GO" id="GO:0005730">
    <property type="term" value="C:nucleolus"/>
    <property type="evidence" value="ECO:0007669"/>
    <property type="project" value="TreeGrafter"/>
</dbReference>
<feature type="region of interest" description="Disordered" evidence="7">
    <location>
        <begin position="205"/>
        <end position="261"/>
    </location>
</feature>
<evidence type="ECO:0000256" key="4">
    <source>
        <dbReference type="ARBA" id="ARBA00022884"/>
    </source>
</evidence>
<evidence type="ECO:0000256" key="2">
    <source>
        <dbReference type="ARBA" id="ARBA00008363"/>
    </source>
</evidence>
<dbReference type="GeneID" id="20527541"/>
<dbReference type="PANTHER" id="PTHR48030">
    <property type="entry name" value="SPLICING FACTOR 3B SUBUNIT 4"/>
    <property type="match status" value="1"/>
</dbReference>
<gene>
    <name evidence="9" type="ORF">H696_02816</name>
</gene>
<dbReference type="CDD" id="cd12334">
    <property type="entry name" value="RRM1_SF3B4"/>
    <property type="match status" value="1"/>
</dbReference>
<evidence type="ECO:0000256" key="7">
    <source>
        <dbReference type="SAM" id="MobiDB-lite"/>
    </source>
</evidence>
<evidence type="ECO:0000259" key="8">
    <source>
        <dbReference type="PROSITE" id="PS50102"/>
    </source>
</evidence>
<dbReference type="SMART" id="SM00360">
    <property type="entry name" value="RRM"/>
    <property type="match status" value="2"/>
</dbReference>
<dbReference type="InterPro" id="IPR035979">
    <property type="entry name" value="RBD_domain_sf"/>
</dbReference>
<dbReference type="InterPro" id="IPR052084">
    <property type="entry name" value="SF3B4_spliceosome_assoc"/>
</dbReference>
<sequence>MSMTGISISSTLQQERKDATCFVNNLDDRVTEDILWELFIQCAPVVNVKIPKDRVTLQRKGMGFVEMLTEADAEYAIRILNNIKLFDRQIRVQRNMDKQMVDIGANLFVRGLAPEVDEYMLRDAFSQFGTLSQTPRIGRDPEGMHKGYAFVSYTTFEAADAAIAAMNGEFFANRTIKVEYSLKKDSKTERHGSTAERLLARSIQQGAEDGTSSRPSPAGGSMVLPSSMSAGLVQPAMAGGFPGAAPPGAGGMRHSGLRRRA</sequence>
<dbReference type="GO" id="GO:0071011">
    <property type="term" value="C:precatalytic spliceosome"/>
    <property type="evidence" value="ECO:0007669"/>
    <property type="project" value="TreeGrafter"/>
</dbReference>
<evidence type="ECO:0000256" key="6">
    <source>
        <dbReference type="PROSITE-ProRule" id="PRU00176"/>
    </source>
</evidence>
<comment type="subcellular location">
    <subcellularLocation>
        <location evidence="1">Nucleus</location>
    </subcellularLocation>
</comment>
<evidence type="ECO:0000256" key="3">
    <source>
        <dbReference type="ARBA" id="ARBA00022737"/>
    </source>
</evidence>
<dbReference type="OMA" id="VIRDMDQ"/>
<evidence type="ECO:0000313" key="10">
    <source>
        <dbReference type="Proteomes" id="UP000030693"/>
    </source>
</evidence>
<comment type="similarity">
    <text evidence="2">Belongs to the SF3B4 family.</text>
</comment>
<keyword evidence="5" id="KW-0539">Nucleus</keyword>
<dbReference type="AlphaFoldDB" id="A0A058Z8B9"/>
<dbReference type="GO" id="GO:0003723">
    <property type="term" value="F:RNA binding"/>
    <property type="evidence" value="ECO:0007669"/>
    <property type="project" value="UniProtKB-UniRule"/>
</dbReference>